<dbReference type="Proteomes" id="UP000595437">
    <property type="component" value="Chromosome 1"/>
</dbReference>
<dbReference type="PANTHER" id="PTHR33327:SF3">
    <property type="entry name" value="RNA-DIRECTED DNA POLYMERASE"/>
    <property type="match status" value="1"/>
</dbReference>
<dbReference type="OrthoDB" id="6377149at2759"/>
<sequence>MEETREEACSLTAFKAPTFCHQDPKMWFDILEIMFKSNDIKKSGTRFSHATGLLPTDVLCKVSDVISRLGDSDTPYEVLKNAILERSQLTLTARFQELLKKEELGDEKPSDLLIRMKRLLEDKYASFDPAFFFQLFYQRLPQYVQRGLFTVKDKMEIEELAKLADEMLTTAPNATACAIGVPTDGLKEVMDQLAEMKVQIAALTERDQRGASVSVVPASPADRAQPEIAYIYAANNSKIPVYKRRTLRLSLELRRQFVWEFYVADVCSPSLEQTSYPITALSWTSSIGGCWTRLPTFTQ</sequence>
<dbReference type="AlphaFoldDB" id="A0A7T8KHK8"/>
<dbReference type="InterPro" id="IPR055469">
    <property type="entry name" value="DUF7041"/>
</dbReference>
<organism evidence="2 3">
    <name type="scientific">Caligus rogercresseyi</name>
    <name type="common">Sea louse</name>
    <dbReference type="NCBI Taxonomy" id="217165"/>
    <lineage>
        <taxon>Eukaryota</taxon>
        <taxon>Metazoa</taxon>
        <taxon>Ecdysozoa</taxon>
        <taxon>Arthropoda</taxon>
        <taxon>Crustacea</taxon>
        <taxon>Multicrustacea</taxon>
        <taxon>Hexanauplia</taxon>
        <taxon>Copepoda</taxon>
        <taxon>Siphonostomatoida</taxon>
        <taxon>Caligidae</taxon>
        <taxon>Caligus</taxon>
    </lineage>
</organism>
<evidence type="ECO:0000259" key="1">
    <source>
        <dbReference type="Pfam" id="PF23055"/>
    </source>
</evidence>
<gene>
    <name evidence="2" type="ORF">FKW44_000639</name>
</gene>
<dbReference type="EMBL" id="CP045890">
    <property type="protein sequence ID" value="QQP56083.1"/>
    <property type="molecule type" value="Genomic_DNA"/>
</dbReference>
<proteinExistence type="predicted"/>
<evidence type="ECO:0000313" key="2">
    <source>
        <dbReference type="EMBL" id="QQP56083.1"/>
    </source>
</evidence>
<evidence type="ECO:0000313" key="3">
    <source>
        <dbReference type="Proteomes" id="UP000595437"/>
    </source>
</evidence>
<name>A0A7T8KHK8_CALRO</name>
<protein>
    <submittedName>
        <fullName evidence="2">Retrovirus-related Pol polyprotein from transposon opus-like Protein</fullName>
    </submittedName>
</protein>
<dbReference type="Pfam" id="PF23055">
    <property type="entry name" value="DUF7041"/>
    <property type="match status" value="1"/>
</dbReference>
<feature type="domain" description="DUF7041" evidence="1">
    <location>
        <begin position="17"/>
        <end position="99"/>
    </location>
</feature>
<dbReference type="PANTHER" id="PTHR33327">
    <property type="entry name" value="ENDONUCLEASE"/>
    <property type="match status" value="1"/>
</dbReference>
<accession>A0A7T8KHK8</accession>
<keyword evidence="3" id="KW-1185">Reference proteome</keyword>
<reference evidence="3" key="1">
    <citation type="submission" date="2021-01" db="EMBL/GenBank/DDBJ databases">
        <title>Caligus Genome Assembly.</title>
        <authorList>
            <person name="Gallardo-Escarate C."/>
        </authorList>
    </citation>
    <scope>NUCLEOTIDE SEQUENCE [LARGE SCALE GENOMIC DNA]</scope>
</reference>